<evidence type="ECO:0000256" key="4">
    <source>
        <dbReference type="ARBA" id="ARBA00023136"/>
    </source>
</evidence>
<dbReference type="GO" id="GO:0009252">
    <property type="term" value="P:peptidoglycan biosynthetic process"/>
    <property type="evidence" value="ECO:0007669"/>
    <property type="project" value="UniProtKB-UniRule"/>
</dbReference>
<dbReference type="AlphaFoldDB" id="A0A1H5Y707"/>
<organism evidence="8 9">
    <name type="scientific">Bryocella elongata</name>
    <dbReference type="NCBI Taxonomy" id="863522"/>
    <lineage>
        <taxon>Bacteria</taxon>
        <taxon>Pseudomonadati</taxon>
        <taxon>Acidobacteriota</taxon>
        <taxon>Terriglobia</taxon>
        <taxon>Terriglobales</taxon>
        <taxon>Acidobacteriaceae</taxon>
        <taxon>Bryocella</taxon>
    </lineage>
</organism>
<dbReference type="PANTHER" id="PTHR30518:SF2">
    <property type="entry name" value="ENDOLYTIC MUREIN TRANSGLYCOSYLASE"/>
    <property type="match status" value="1"/>
</dbReference>
<dbReference type="PANTHER" id="PTHR30518">
    <property type="entry name" value="ENDOLYTIC MUREIN TRANSGLYCOSYLASE"/>
    <property type="match status" value="1"/>
</dbReference>
<sequence length="329" mass="35977">MKLLTILLLVLLAVAGIGAFELLMPFGPQSEQFVEVAPGTSTAGIAKQMESAGVVRSAWVFGALKLWETERHGRQTLKAGEYRFDHPDSLWDVYWRIEHGDVFTLTVVIPEGYNIFDVAAAVQGAGLGKADEFLAVERKHTELVKPWSPQAESVEGYLFPATYKFGRHATPLLMLSTMVAKFTVEAQRLGLKGDVNRTVTMASLAEKEVHMASERPEVVGVFENRIEQGMPLQTDPTVIYASLLRGTWTGVIHQSELKADSPYNTYVHGGLPPGPICNPGLAALQAAVHPAKTENLYFVADANGATKFAKSLKEHSDNVEAYRKAAGQR</sequence>
<gene>
    <name evidence="7" type="primary">mltG</name>
    <name evidence="8" type="ORF">SAMN05421819_2140</name>
</gene>
<dbReference type="Gene3D" id="3.30.1490.480">
    <property type="entry name" value="Endolytic murein transglycosylase"/>
    <property type="match status" value="1"/>
</dbReference>
<keyword evidence="2 7" id="KW-0812">Transmembrane</keyword>
<name>A0A1H5Y707_9BACT</name>
<evidence type="ECO:0000256" key="7">
    <source>
        <dbReference type="HAMAP-Rule" id="MF_02065"/>
    </source>
</evidence>
<evidence type="ECO:0000256" key="6">
    <source>
        <dbReference type="ARBA" id="ARBA00023316"/>
    </source>
</evidence>
<dbReference type="HAMAP" id="MF_02065">
    <property type="entry name" value="MltG"/>
    <property type="match status" value="1"/>
</dbReference>
<feature type="site" description="Important for catalytic activity" evidence="7">
    <location>
        <position position="208"/>
    </location>
</feature>
<dbReference type="GO" id="GO:0071555">
    <property type="term" value="P:cell wall organization"/>
    <property type="evidence" value="ECO:0007669"/>
    <property type="project" value="UniProtKB-KW"/>
</dbReference>
<comment type="similarity">
    <text evidence="7">Belongs to the transglycosylase MltG family.</text>
</comment>
<evidence type="ECO:0000256" key="3">
    <source>
        <dbReference type="ARBA" id="ARBA00022989"/>
    </source>
</evidence>
<reference evidence="8 9" key="1">
    <citation type="submission" date="2016-10" db="EMBL/GenBank/DDBJ databases">
        <authorList>
            <person name="de Groot N.N."/>
        </authorList>
    </citation>
    <scope>NUCLEOTIDE SEQUENCE [LARGE SCALE GENOMIC DNA]</scope>
    <source>
        <strain evidence="8 9">DSM 22489</strain>
    </source>
</reference>
<dbReference type="RefSeq" id="WP_103933029.1">
    <property type="nucleotide sequence ID" value="NZ_FNVA01000003.1"/>
</dbReference>
<evidence type="ECO:0000313" key="8">
    <source>
        <dbReference type="EMBL" id="SEG19390.1"/>
    </source>
</evidence>
<keyword evidence="3 7" id="KW-1133">Transmembrane helix</keyword>
<comment type="catalytic activity">
    <reaction evidence="7">
        <text>a peptidoglycan chain = a peptidoglycan chain with N-acetyl-1,6-anhydromuramyl-[peptide] at the reducing end + a peptidoglycan chain with N-acetylglucosamine at the non-reducing end.</text>
        <dbReference type="EC" id="4.2.2.29"/>
    </reaction>
</comment>
<dbReference type="NCBIfam" id="TIGR00247">
    <property type="entry name" value="endolytic transglycosylase MltG"/>
    <property type="match status" value="1"/>
</dbReference>
<keyword evidence="9" id="KW-1185">Reference proteome</keyword>
<keyword evidence="4 7" id="KW-0472">Membrane</keyword>
<dbReference type="InterPro" id="IPR003770">
    <property type="entry name" value="MLTG-like"/>
</dbReference>
<comment type="function">
    <text evidence="7">Functions as a peptidoglycan terminase that cleaves nascent peptidoglycan strands endolytically to terminate their elongation.</text>
</comment>
<evidence type="ECO:0000256" key="1">
    <source>
        <dbReference type="ARBA" id="ARBA00022475"/>
    </source>
</evidence>
<protein>
    <recommendedName>
        <fullName evidence="7">Endolytic murein transglycosylase</fullName>
        <ecNumber evidence="7">4.2.2.29</ecNumber>
    </recommendedName>
    <alternativeName>
        <fullName evidence="7">Peptidoglycan lytic transglycosylase</fullName>
    </alternativeName>
    <alternativeName>
        <fullName evidence="7">Peptidoglycan polymerization terminase</fullName>
    </alternativeName>
</protein>
<dbReference type="GO" id="GO:0008932">
    <property type="term" value="F:lytic endotransglycosylase activity"/>
    <property type="evidence" value="ECO:0007669"/>
    <property type="project" value="UniProtKB-UniRule"/>
</dbReference>
<keyword evidence="6 7" id="KW-0961">Cell wall biogenesis/degradation</keyword>
<proteinExistence type="inferred from homology"/>
<evidence type="ECO:0000313" key="9">
    <source>
        <dbReference type="Proteomes" id="UP000236728"/>
    </source>
</evidence>
<dbReference type="Pfam" id="PF02618">
    <property type="entry name" value="YceG"/>
    <property type="match status" value="1"/>
</dbReference>
<evidence type="ECO:0000256" key="2">
    <source>
        <dbReference type="ARBA" id="ARBA00022692"/>
    </source>
</evidence>
<dbReference type="EC" id="4.2.2.29" evidence="7"/>
<keyword evidence="1 7" id="KW-1003">Cell membrane</keyword>
<dbReference type="CDD" id="cd08010">
    <property type="entry name" value="MltG_like"/>
    <property type="match status" value="1"/>
</dbReference>
<evidence type="ECO:0000256" key="5">
    <source>
        <dbReference type="ARBA" id="ARBA00023239"/>
    </source>
</evidence>
<accession>A0A1H5Y707</accession>
<dbReference type="OrthoDB" id="9814591at2"/>
<dbReference type="Gene3D" id="3.30.160.60">
    <property type="entry name" value="Classic Zinc Finger"/>
    <property type="match status" value="1"/>
</dbReference>
<dbReference type="GO" id="GO:0005886">
    <property type="term" value="C:plasma membrane"/>
    <property type="evidence" value="ECO:0007669"/>
    <property type="project" value="UniProtKB-UniRule"/>
</dbReference>
<keyword evidence="5 7" id="KW-0456">Lyase</keyword>
<dbReference type="Proteomes" id="UP000236728">
    <property type="component" value="Unassembled WGS sequence"/>
</dbReference>
<dbReference type="EMBL" id="FNVA01000003">
    <property type="protein sequence ID" value="SEG19390.1"/>
    <property type="molecule type" value="Genomic_DNA"/>
</dbReference>